<dbReference type="Proteomes" id="UP000019491">
    <property type="component" value="Unassembled WGS sequence"/>
</dbReference>
<dbReference type="AlphaFoldDB" id="X0PX71"/>
<accession>X0PX71</accession>
<gene>
    <name evidence="1" type="ORF">RW1_005_00200</name>
</gene>
<organism evidence="1 2">
    <name type="scientific">Rhodococcus wratislaviensis NBRC 100605</name>
    <dbReference type="NCBI Taxonomy" id="1219028"/>
    <lineage>
        <taxon>Bacteria</taxon>
        <taxon>Bacillati</taxon>
        <taxon>Actinomycetota</taxon>
        <taxon>Actinomycetes</taxon>
        <taxon>Mycobacteriales</taxon>
        <taxon>Nocardiaceae</taxon>
        <taxon>Rhodococcus</taxon>
    </lineage>
</organism>
<evidence type="ECO:0000313" key="2">
    <source>
        <dbReference type="Proteomes" id="UP000019491"/>
    </source>
</evidence>
<evidence type="ECO:0000313" key="1">
    <source>
        <dbReference type="EMBL" id="GAF42917.1"/>
    </source>
</evidence>
<sequence>MVKRRSSSVSVRPVFSEPGLVPCLCGEPAVDESCQLFVIPISCDADSKVVTKVRDEDIITAPLAAELLAPLIEKYGVPE</sequence>
<comment type="caution">
    <text evidence="1">The sequence shown here is derived from an EMBL/GenBank/DDBJ whole genome shotgun (WGS) entry which is preliminary data.</text>
</comment>
<keyword evidence="2" id="KW-1185">Reference proteome</keyword>
<dbReference type="EMBL" id="BAWF01000005">
    <property type="protein sequence ID" value="GAF42917.1"/>
    <property type="molecule type" value="Genomic_DNA"/>
</dbReference>
<name>X0PX71_RHOWR</name>
<protein>
    <submittedName>
        <fullName evidence="1">Uncharacterized protein</fullName>
    </submittedName>
</protein>
<proteinExistence type="predicted"/>
<reference evidence="1 2" key="1">
    <citation type="submission" date="2014-02" db="EMBL/GenBank/DDBJ databases">
        <title>Whole genome shotgun sequence of Rhodococcus wratislaviensis NBRC 100605.</title>
        <authorList>
            <person name="Hosoyama A."/>
            <person name="Tsuchikane K."/>
            <person name="Yoshida I."/>
            <person name="Ohji S."/>
            <person name="Ichikawa N."/>
            <person name="Yamazoe A."/>
            <person name="Fujita N."/>
        </authorList>
    </citation>
    <scope>NUCLEOTIDE SEQUENCE [LARGE SCALE GENOMIC DNA]</scope>
    <source>
        <strain evidence="1 2">NBRC 100605</strain>
    </source>
</reference>